<protein>
    <submittedName>
        <fullName evidence="2">Archaeal ATPase</fullName>
    </submittedName>
</protein>
<dbReference type="Proteomes" id="UP000066376">
    <property type="component" value="Chromosome"/>
</dbReference>
<evidence type="ECO:0000259" key="1">
    <source>
        <dbReference type="Pfam" id="PF01637"/>
    </source>
</evidence>
<dbReference type="STRING" id="294671.YLM1_0853"/>
<gene>
    <name evidence="3" type="ORF">SAMN02910297_01012</name>
    <name evidence="2" type="ORF">YLM1_0853</name>
</gene>
<dbReference type="PATRIC" id="fig|294671.3.peg.893"/>
<evidence type="ECO:0000313" key="5">
    <source>
        <dbReference type="Proteomes" id="UP000183442"/>
    </source>
</evidence>
<dbReference type="GeneID" id="28489151"/>
<proteinExistence type="predicted"/>
<reference evidence="3" key="3">
    <citation type="submission" date="2016-10" db="EMBL/GenBank/DDBJ databases">
        <authorList>
            <person name="de Groot N.N."/>
        </authorList>
    </citation>
    <scope>NUCLEOTIDE SEQUENCE [LARGE SCALE GENOMIC DNA]</scope>
    <source>
        <strain evidence="3">DSM 16632</strain>
    </source>
</reference>
<evidence type="ECO:0000313" key="4">
    <source>
        <dbReference type="Proteomes" id="UP000066376"/>
    </source>
</evidence>
<dbReference type="SUPFAM" id="SSF46785">
    <property type="entry name" value="Winged helix' DNA-binding domain"/>
    <property type="match status" value="1"/>
</dbReference>
<keyword evidence="4" id="KW-1185">Reference proteome</keyword>
<accession>A0A126QZ27</accession>
<dbReference type="EMBL" id="FOTL01000014">
    <property type="protein sequence ID" value="SFL48497.1"/>
    <property type="molecule type" value="Genomic_DNA"/>
</dbReference>
<dbReference type="Gene3D" id="3.40.50.300">
    <property type="entry name" value="P-loop containing nucleotide triphosphate hydrolases"/>
    <property type="match status" value="1"/>
</dbReference>
<dbReference type="KEGG" id="mol:YLM1_0853"/>
<reference evidence="2 4" key="1">
    <citation type="journal article" date="2016" name="Genome Announc.">
        <title>Draft Genome Sequence of the Rumen Methanogen Methanobrevibacter olleyae YLM1.</title>
        <authorList>
            <person name="Kelly W.J."/>
            <person name="Li D."/>
            <person name="Lambie S.C."/>
            <person name="Cox F."/>
            <person name="Attwood G.T."/>
            <person name="Altermann E."/>
            <person name="Leahy S.C."/>
        </authorList>
    </citation>
    <scope>NUCLEOTIDE SEQUENCE [LARGE SCALE GENOMIC DNA]</scope>
    <source>
        <strain evidence="2 4">YLM1</strain>
    </source>
</reference>
<dbReference type="RefSeq" id="WP_067146633.1">
    <property type="nucleotide sequence ID" value="NZ_CP014265.1"/>
</dbReference>
<evidence type="ECO:0000313" key="3">
    <source>
        <dbReference type="EMBL" id="SFL48497.1"/>
    </source>
</evidence>
<feature type="domain" description="ATPase" evidence="1">
    <location>
        <begin position="16"/>
        <end position="279"/>
    </location>
</feature>
<organism evidence="2 4">
    <name type="scientific">Methanobrevibacter olleyae</name>
    <dbReference type="NCBI Taxonomy" id="294671"/>
    <lineage>
        <taxon>Archaea</taxon>
        <taxon>Methanobacteriati</taxon>
        <taxon>Methanobacteriota</taxon>
        <taxon>Methanomada group</taxon>
        <taxon>Methanobacteria</taxon>
        <taxon>Methanobacteriales</taxon>
        <taxon>Methanobacteriaceae</taxon>
        <taxon>Methanobrevibacter</taxon>
    </lineage>
</organism>
<dbReference type="InterPro" id="IPR027417">
    <property type="entry name" value="P-loop_NTPase"/>
</dbReference>
<dbReference type="Proteomes" id="UP000183442">
    <property type="component" value="Unassembled WGS sequence"/>
</dbReference>
<dbReference type="PANTHER" id="PTHR34301">
    <property type="entry name" value="DNA-BINDING PROTEIN-RELATED"/>
    <property type="match status" value="1"/>
</dbReference>
<dbReference type="EMBL" id="CP014265">
    <property type="protein sequence ID" value="AMK15410.1"/>
    <property type="molecule type" value="Genomic_DNA"/>
</dbReference>
<name>A0A126QZ27_METOL</name>
<dbReference type="SUPFAM" id="SSF52540">
    <property type="entry name" value="P-loop containing nucleoside triphosphate hydrolases"/>
    <property type="match status" value="1"/>
</dbReference>
<reference evidence="4" key="2">
    <citation type="submission" date="2016-02" db="EMBL/GenBank/DDBJ databases">
        <title>The draft genome sequence of the rumen methanogen Methanobrevibacter olleyae YLM1.</title>
        <authorList>
            <consortium name="New Zealand Agricultural Greenhouse Gas Research Centre/Pastoral Greenhouse Gas Research Consortium"/>
            <person name="Kelly W.J."/>
            <person name="Li D."/>
            <person name="Lambie S.C."/>
            <person name="Attwood G.T."/>
            <person name="Altermann E."/>
            <person name="Leahy S.C."/>
        </authorList>
    </citation>
    <scope>NUCLEOTIDE SEQUENCE [LARGE SCALE GENOMIC DNA]</scope>
    <source>
        <strain evidence="4">YLM1</strain>
    </source>
</reference>
<dbReference type="PANTHER" id="PTHR34301:SF8">
    <property type="entry name" value="ATPASE DOMAIN-CONTAINING PROTEIN"/>
    <property type="match status" value="1"/>
</dbReference>
<sequence>MSSLPISIPKDINKYFFNRKKEIKKINANLSLLEMDIANQILITGYRGVGKTFLLKKILNDQPEKYLTIYLDLSKTYGGQKGELTEEELMKELLNKINEAIIKNENILTKVKGNISNFFKQLELKDYDISNINLSDIQLPEIKDNYLKLSKFVMELPQRIVDSSDNISGFIIVIDEFQLLKSLKNPEAFFWLIRTYTQEQFNVSYIFTGSVSQTGEIINMINGQNGAFGGRMLQFNIDPFSKEETKEYLNERLPSLKFSKEGFERFYACTRGIPAYINSLSSILPTDVECDEGLIKETLLLNVDQIVIMWLYVWGTLSSVEKEIIIFMVENGNVTWSLLNNNLSYAKSTITKYIDSLMNKGVIEYKFNKEYVLSDDMLKTWLEIKYDNDGIYPA</sequence>
<dbReference type="AlphaFoldDB" id="A0A126QZ27"/>
<dbReference type="OrthoDB" id="132045at2157"/>
<dbReference type="InterPro" id="IPR036390">
    <property type="entry name" value="WH_DNA-bd_sf"/>
</dbReference>
<dbReference type="InterPro" id="IPR011579">
    <property type="entry name" value="ATPase_dom"/>
</dbReference>
<evidence type="ECO:0000313" key="2">
    <source>
        <dbReference type="EMBL" id="AMK15410.1"/>
    </source>
</evidence>
<dbReference type="GO" id="GO:0005524">
    <property type="term" value="F:ATP binding"/>
    <property type="evidence" value="ECO:0007669"/>
    <property type="project" value="InterPro"/>
</dbReference>
<dbReference type="Pfam" id="PF01637">
    <property type="entry name" value="ATPase_2"/>
    <property type="match status" value="1"/>
</dbReference>
<reference evidence="5" key="4">
    <citation type="submission" date="2016-10" db="EMBL/GenBank/DDBJ databases">
        <authorList>
            <person name="Varghese N."/>
        </authorList>
    </citation>
    <scope>NUCLEOTIDE SEQUENCE [LARGE SCALE GENOMIC DNA]</scope>
    <source>
        <strain evidence="5">DSM 16632</strain>
    </source>
</reference>